<sequence>MSHQNCSLSLGAIYLRPSHSRKERLPAEQPHLILSTEALVLRGHKEK</sequence>
<dbReference type="AlphaFoldDB" id="A0A9P7QYN0"/>
<comment type="caution">
    <text evidence="1">The sequence shown here is derived from an EMBL/GenBank/DDBJ whole genome shotgun (WGS) entry which is preliminary data.</text>
</comment>
<evidence type="ECO:0000313" key="2">
    <source>
        <dbReference type="Proteomes" id="UP000699042"/>
    </source>
</evidence>
<proteinExistence type="predicted"/>
<evidence type="ECO:0000313" key="1">
    <source>
        <dbReference type="EMBL" id="KAG7045014.1"/>
    </source>
</evidence>
<reference evidence="1" key="1">
    <citation type="submission" date="2021-05" db="EMBL/GenBank/DDBJ databases">
        <title>Comparative genomics of three Colletotrichum scovillei strains and genetic complementation revealed genes involved fungal growth and virulence on chili pepper.</title>
        <authorList>
            <person name="Hsieh D.-K."/>
            <person name="Chuang S.-C."/>
            <person name="Chen C.-Y."/>
            <person name="Chao Y.-T."/>
            <person name="Lu M.-Y.J."/>
            <person name="Lee M.-H."/>
            <person name="Shih M.-C."/>
        </authorList>
    </citation>
    <scope>NUCLEOTIDE SEQUENCE</scope>
    <source>
        <strain evidence="1">Coll-153</strain>
    </source>
</reference>
<dbReference type="EMBL" id="JAESDN010000009">
    <property type="protein sequence ID" value="KAG7045014.1"/>
    <property type="molecule type" value="Genomic_DNA"/>
</dbReference>
<protein>
    <submittedName>
        <fullName evidence="1">Uncharacterized protein</fullName>
    </submittedName>
</protein>
<accession>A0A9P7QYN0</accession>
<name>A0A9P7QYN0_9PEZI</name>
<keyword evidence="2" id="KW-1185">Reference proteome</keyword>
<organism evidence="1 2">
    <name type="scientific">Colletotrichum scovillei</name>
    <dbReference type="NCBI Taxonomy" id="1209932"/>
    <lineage>
        <taxon>Eukaryota</taxon>
        <taxon>Fungi</taxon>
        <taxon>Dikarya</taxon>
        <taxon>Ascomycota</taxon>
        <taxon>Pezizomycotina</taxon>
        <taxon>Sordariomycetes</taxon>
        <taxon>Hypocreomycetidae</taxon>
        <taxon>Glomerellales</taxon>
        <taxon>Glomerellaceae</taxon>
        <taxon>Colletotrichum</taxon>
        <taxon>Colletotrichum acutatum species complex</taxon>
    </lineage>
</organism>
<dbReference type="Proteomes" id="UP000699042">
    <property type="component" value="Unassembled WGS sequence"/>
</dbReference>
<gene>
    <name evidence="1" type="ORF">JMJ77_009103</name>
</gene>